<dbReference type="EMBL" id="QKKU01000065">
    <property type="protein sequence ID" value="RBM67113.1"/>
    <property type="molecule type" value="Genomic_DNA"/>
</dbReference>
<dbReference type="Proteomes" id="UP000252199">
    <property type="component" value="Unassembled WGS sequence"/>
</dbReference>
<gene>
    <name evidence="2" type="ORF">DLR72_10275</name>
</gene>
<comment type="caution">
    <text evidence="2">The sequence shown here is derived from an EMBL/GenBank/DDBJ whole genome shotgun (WGS) entry which is preliminary data.</text>
</comment>
<reference evidence="2 3" key="1">
    <citation type="submission" date="2018-06" db="EMBL/GenBank/DDBJ databases">
        <title>Draft genome sequences of nine Vibrio sp. clinical isolates from across the United States representing the closest known relative of Vibrio cholerae.</title>
        <authorList>
            <person name="Islam M.T."/>
            <person name="Liang K."/>
            <person name="Im M.S."/>
            <person name="Winkjer J."/>
            <person name="Busby S."/>
            <person name="Batra D."/>
            <person name="Rowe L."/>
            <person name="Tarr C.L."/>
            <person name="Boucher Y."/>
        </authorList>
    </citation>
    <scope>NUCLEOTIDE SEQUENCE [LARGE SCALE GENOMIC DNA]</scope>
    <source>
        <strain evidence="2 3">2017V-1110</strain>
    </source>
</reference>
<organism evidence="2 3">
    <name type="scientific">Vibrio paracholerae</name>
    <dbReference type="NCBI Taxonomy" id="650003"/>
    <lineage>
        <taxon>Bacteria</taxon>
        <taxon>Pseudomonadati</taxon>
        <taxon>Pseudomonadota</taxon>
        <taxon>Gammaproteobacteria</taxon>
        <taxon>Vibrionales</taxon>
        <taxon>Vibrionaceae</taxon>
        <taxon>Vibrio</taxon>
    </lineage>
</organism>
<dbReference type="AlphaFoldDB" id="A0ABD7FW14"/>
<dbReference type="RefSeq" id="WP_095475161.1">
    <property type="nucleotide sequence ID" value="NZ_CAWQMY010000131.1"/>
</dbReference>
<name>A0ABD7FW14_9VIBR</name>
<sequence>MCLWALRVGLLPNESISSWIIRAALMQGCDPLTLTGYVWPRWRAWTLDLDRGIKNERLEMLSQVSGIPVAVFEQASLQNTVELIAGHKLESNGTWPWVLALGSRNRKRVAGMQYCPACLFDDSKPYFRKGWRFAWQTACLHHKVRLLDRCWSCGAPVEPHRLQANDRHLAICVECKADLHKAQRIPINQITRNFQINAEAVILNARGLYNTETISSHEWFALARFFTGMIRYCARNQASNIAKALFELRVSMALDDSPPIFSLPLEMLSPEHRETLFTSVAELMAFSGQDLFYAFNNAGVSKNSLQAISRTLPTTFNLVTDRLPVNKRLTGIKRRDRCKTPKSKRSVLMSWARLQRKIGSISDE</sequence>
<proteinExistence type="predicted"/>
<evidence type="ECO:0000259" key="1">
    <source>
        <dbReference type="Pfam" id="PF06527"/>
    </source>
</evidence>
<protein>
    <recommendedName>
        <fullName evidence="1">TniQ domain-containing protein</fullName>
    </recommendedName>
</protein>
<dbReference type="Pfam" id="PF06527">
    <property type="entry name" value="TniQ"/>
    <property type="match status" value="1"/>
</dbReference>
<dbReference type="InterPro" id="IPR009492">
    <property type="entry name" value="TniQ"/>
</dbReference>
<evidence type="ECO:0000313" key="3">
    <source>
        <dbReference type="Proteomes" id="UP000252199"/>
    </source>
</evidence>
<evidence type="ECO:0000313" key="2">
    <source>
        <dbReference type="EMBL" id="RBM67113.1"/>
    </source>
</evidence>
<accession>A0ABD7FW14</accession>
<feature type="domain" description="TniQ" evidence="1">
    <location>
        <begin position="6"/>
        <end position="146"/>
    </location>
</feature>